<accession>F0ZD41</accession>
<keyword evidence="4" id="KW-1185">Reference proteome</keyword>
<evidence type="ECO:0000313" key="4">
    <source>
        <dbReference type="Proteomes" id="UP000001064"/>
    </source>
</evidence>
<dbReference type="VEuPathDB" id="AmoebaDB:DICPUDRAFT_97000"/>
<dbReference type="Proteomes" id="UP000001064">
    <property type="component" value="Unassembled WGS sequence"/>
</dbReference>
<dbReference type="GeneID" id="10502717"/>
<evidence type="ECO:0000313" key="3">
    <source>
        <dbReference type="EMBL" id="EGC38135.1"/>
    </source>
</evidence>
<gene>
    <name evidence="3" type="ORF">DICPUDRAFT_97000</name>
</gene>
<dbReference type="AlphaFoldDB" id="F0ZD41"/>
<dbReference type="PANTHER" id="PTHR31318:SF2">
    <property type="entry name" value="PECTIN LYASE-LIKE FAMILY PROTEIN-RELATED"/>
    <property type="match status" value="1"/>
</dbReference>
<organism evidence="3 4">
    <name type="scientific">Dictyostelium purpureum</name>
    <name type="common">Slime mold</name>
    <dbReference type="NCBI Taxonomy" id="5786"/>
    <lineage>
        <taxon>Eukaryota</taxon>
        <taxon>Amoebozoa</taxon>
        <taxon>Evosea</taxon>
        <taxon>Eumycetozoa</taxon>
        <taxon>Dictyostelia</taxon>
        <taxon>Dictyosteliales</taxon>
        <taxon>Dictyosteliaceae</taxon>
        <taxon>Dictyostelium</taxon>
    </lineage>
</organism>
<keyword evidence="2" id="KW-1133">Transmembrane helix</keyword>
<sequence length="417" mass="48063">MNNFNNNLHSNPNSPPPNESTDPKKPKNYHSNINYKNNECGGIINKNDTLEYPPFYFDNCIFDNTQSFSYFESDNQYNSKLVSVNNCIFNNIQSIYFKVYTYHFIIENSIFSNNINSILYGDGDNIIINKCIFTNNKIINQKESILLFNNNNDEKIKNNYRINININNSLFFNNSITRLLVSGVRNKIVLSQFKLSLTNCTIKNNYINSLKDNTNYFFSLGFLKENWEVTFSDSILEGNNLNNNTNVGFISVNKESNSGTIIMNHVNITKNNLYPFIFTNNSIIKIMNSNIENLKGILKGNLNGYNTEILINNNDINIYNINNNKDRSKSKNKIIIIFTVLPITIIFFFLLLVFRKKTISIIKKIQYKYSNLNGPNYNINNNIEMNSQFGQGDDLTVKSDSSVKKLNDNESAVYDSN</sequence>
<dbReference type="RefSeq" id="XP_003285349.1">
    <property type="nucleotide sequence ID" value="XM_003285301.1"/>
</dbReference>
<protein>
    <recommendedName>
        <fullName evidence="5">Right handed beta helix domain-containing protein</fullName>
    </recommendedName>
</protein>
<reference evidence="4" key="1">
    <citation type="journal article" date="2011" name="Genome Biol.">
        <title>Comparative genomics of the social amoebae Dictyostelium discoideum and Dictyostelium purpureum.</title>
        <authorList>
            <consortium name="US DOE Joint Genome Institute (JGI-PGF)"/>
            <person name="Sucgang R."/>
            <person name="Kuo A."/>
            <person name="Tian X."/>
            <person name="Salerno W."/>
            <person name="Parikh A."/>
            <person name="Feasley C.L."/>
            <person name="Dalin E."/>
            <person name="Tu H."/>
            <person name="Huang E."/>
            <person name="Barry K."/>
            <person name="Lindquist E."/>
            <person name="Shapiro H."/>
            <person name="Bruce D."/>
            <person name="Schmutz J."/>
            <person name="Salamov A."/>
            <person name="Fey P."/>
            <person name="Gaudet P."/>
            <person name="Anjard C."/>
            <person name="Babu M.M."/>
            <person name="Basu S."/>
            <person name="Bushmanova Y."/>
            <person name="van der Wel H."/>
            <person name="Katoh-Kurasawa M."/>
            <person name="Dinh C."/>
            <person name="Coutinho P.M."/>
            <person name="Saito T."/>
            <person name="Elias M."/>
            <person name="Schaap P."/>
            <person name="Kay R.R."/>
            <person name="Henrissat B."/>
            <person name="Eichinger L."/>
            <person name="Rivero F."/>
            <person name="Putnam N.H."/>
            <person name="West C.M."/>
            <person name="Loomis W.F."/>
            <person name="Chisholm R.L."/>
            <person name="Shaulsky G."/>
            <person name="Strassmann J.E."/>
            <person name="Queller D.C."/>
            <person name="Kuspa A."/>
            <person name="Grigoriev I.V."/>
        </authorList>
    </citation>
    <scope>NUCLEOTIDE SEQUENCE [LARGE SCALE GENOMIC DNA]</scope>
    <source>
        <strain evidence="4">QSDP1</strain>
    </source>
</reference>
<feature type="region of interest" description="Disordered" evidence="1">
    <location>
        <begin position="1"/>
        <end position="29"/>
    </location>
</feature>
<feature type="transmembrane region" description="Helical" evidence="2">
    <location>
        <begin position="334"/>
        <end position="354"/>
    </location>
</feature>
<keyword evidence="2" id="KW-0472">Membrane</keyword>
<keyword evidence="2" id="KW-0812">Transmembrane</keyword>
<dbReference type="KEGG" id="dpp:DICPUDRAFT_97000"/>
<dbReference type="EMBL" id="GL870983">
    <property type="protein sequence ID" value="EGC38135.1"/>
    <property type="molecule type" value="Genomic_DNA"/>
</dbReference>
<dbReference type="InParanoid" id="F0ZD41"/>
<evidence type="ECO:0008006" key="5">
    <source>
        <dbReference type="Google" id="ProtNLM"/>
    </source>
</evidence>
<dbReference type="PANTHER" id="PTHR31318">
    <property type="entry name" value="EXPRESSED PROTEIN-RELATED"/>
    <property type="match status" value="1"/>
</dbReference>
<feature type="compositionally biased region" description="Low complexity" evidence="1">
    <location>
        <begin position="1"/>
        <end position="12"/>
    </location>
</feature>
<evidence type="ECO:0000256" key="2">
    <source>
        <dbReference type="SAM" id="Phobius"/>
    </source>
</evidence>
<proteinExistence type="predicted"/>
<name>F0ZD41_DICPU</name>
<evidence type="ECO:0000256" key="1">
    <source>
        <dbReference type="SAM" id="MobiDB-lite"/>
    </source>
</evidence>